<feature type="region of interest" description="Disordered" evidence="1">
    <location>
        <begin position="91"/>
        <end position="120"/>
    </location>
</feature>
<comment type="caution">
    <text evidence="2">The sequence shown here is derived from an EMBL/GenBank/DDBJ whole genome shotgun (WGS) entry which is preliminary data.</text>
</comment>
<evidence type="ECO:0000313" key="3">
    <source>
        <dbReference type="Proteomes" id="UP000298416"/>
    </source>
</evidence>
<sequence length="217" mass="22741">MRCASCLCGGAAAGSAHSNAFLDGSGGCTAAVGGDLVDFFGSGAVCIVRRWLYLYVGLTGISVGGKSLRIQRGAFAIGLSRQPIRSPNQLRRTYYSNGSKPSTSPSPANSPPHFSPHNATSPITPAQQLQAFLQLKYQWIHDPSQSPFATHPIANRVAVATSALHYLGCAVALSFPPLHRLAHHLIVSSGYAAVPALLSVILPDSAAQCVYVVFGLL</sequence>
<protein>
    <submittedName>
        <fullName evidence="2">Uncharacterized protein</fullName>
    </submittedName>
</protein>
<organism evidence="2">
    <name type="scientific">Salvia splendens</name>
    <name type="common">Scarlet sage</name>
    <dbReference type="NCBI Taxonomy" id="180675"/>
    <lineage>
        <taxon>Eukaryota</taxon>
        <taxon>Viridiplantae</taxon>
        <taxon>Streptophyta</taxon>
        <taxon>Embryophyta</taxon>
        <taxon>Tracheophyta</taxon>
        <taxon>Spermatophyta</taxon>
        <taxon>Magnoliopsida</taxon>
        <taxon>eudicotyledons</taxon>
        <taxon>Gunneridae</taxon>
        <taxon>Pentapetalae</taxon>
        <taxon>asterids</taxon>
        <taxon>lamiids</taxon>
        <taxon>Lamiales</taxon>
        <taxon>Lamiaceae</taxon>
        <taxon>Nepetoideae</taxon>
        <taxon>Mentheae</taxon>
        <taxon>Salviinae</taxon>
        <taxon>Salvia</taxon>
        <taxon>Salvia subgen. Calosphace</taxon>
        <taxon>core Calosphace</taxon>
    </lineage>
</organism>
<reference evidence="2" key="1">
    <citation type="submission" date="2018-01" db="EMBL/GenBank/DDBJ databases">
        <authorList>
            <person name="Mao J.F."/>
        </authorList>
    </citation>
    <scope>NUCLEOTIDE SEQUENCE</scope>
    <source>
        <strain evidence="2">Huo1</strain>
        <tissue evidence="2">Leaf</tissue>
    </source>
</reference>
<gene>
    <name evidence="2" type="ORF">SASPL_130747</name>
</gene>
<dbReference type="EMBL" id="PNBA02000011">
    <property type="protein sequence ID" value="KAG6407750.1"/>
    <property type="molecule type" value="Genomic_DNA"/>
</dbReference>
<keyword evidence="3" id="KW-1185">Reference proteome</keyword>
<dbReference type="AlphaFoldDB" id="A0A8X8X8S6"/>
<evidence type="ECO:0000256" key="1">
    <source>
        <dbReference type="SAM" id="MobiDB-lite"/>
    </source>
</evidence>
<accession>A0A8X8X8S6</accession>
<dbReference type="Proteomes" id="UP000298416">
    <property type="component" value="Unassembled WGS sequence"/>
</dbReference>
<evidence type="ECO:0000313" key="2">
    <source>
        <dbReference type="EMBL" id="KAG6407750.1"/>
    </source>
</evidence>
<proteinExistence type="predicted"/>
<reference evidence="2" key="2">
    <citation type="submission" date="2020-08" db="EMBL/GenBank/DDBJ databases">
        <title>Plant Genome Project.</title>
        <authorList>
            <person name="Zhang R.-G."/>
        </authorList>
    </citation>
    <scope>NUCLEOTIDE SEQUENCE</scope>
    <source>
        <strain evidence="2">Huo1</strain>
        <tissue evidence="2">Leaf</tissue>
    </source>
</reference>
<name>A0A8X8X8S6_SALSN</name>